<keyword evidence="20" id="KW-1185">Reference proteome</keyword>
<dbReference type="GO" id="GO:0044423">
    <property type="term" value="C:virion component"/>
    <property type="evidence" value="ECO:0007669"/>
    <property type="project" value="UniProtKB-KW"/>
</dbReference>
<evidence type="ECO:0000313" key="19">
    <source>
        <dbReference type="EMBL" id="AFQ62095.1"/>
    </source>
</evidence>
<dbReference type="GO" id="GO:0003968">
    <property type="term" value="F:RNA-directed RNA polymerase activity"/>
    <property type="evidence" value="ECO:0007669"/>
    <property type="project" value="InterPro"/>
</dbReference>
<evidence type="ECO:0000256" key="6">
    <source>
        <dbReference type="ARBA" id="ARBA00022632"/>
    </source>
</evidence>
<keyword evidence="14 17" id="KW-0922">Interferon antiviral system evasion</keyword>
<reference evidence="19 20" key="1">
    <citation type="journal article" date="2012" name="J. Virol.">
        <title>Complete genome sequence of ikoma lyssavirus.</title>
        <authorList>
            <person name="Marston D.A."/>
            <person name="Ellis R.J."/>
            <person name="Horton D.L."/>
            <person name="Kuzmin I.V."/>
            <person name="Wise E.L."/>
            <person name="McElhinney L.M."/>
            <person name="Banyard A.C."/>
            <person name="Ngeleja C."/>
            <person name="Keyyu J."/>
            <person name="Cleaveland S."/>
            <person name="Lembo T."/>
            <person name="Rupprecht C.E."/>
            <person name="Fooks A.R."/>
        </authorList>
    </citation>
    <scope>NUCLEOTIDE SEQUENCE [LARGE SCALE GENOMIC DNA]</scope>
    <source>
        <strain evidence="19">RV2508</strain>
    </source>
</reference>
<dbReference type="CDD" id="cd21032">
    <property type="entry name" value="RABV_P-protein-C_like"/>
    <property type="match status" value="1"/>
</dbReference>
<comment type="similarity">
    <text evidence="2 17">Belongs to the lyssavirus protein P family.</text>
</comment>
<dbReference type="SUPFAM" id="SSF118173">
    <property type="entry name" value="Phosphoprotein M1, C-terminal domain"/>
    <property type="match status" value="1"/>
</dbReference>
<dbReference type="GO" id="GO:0039563">
    <property type="term" value="P:symbiont-mediated suppression of host JAK-STAT cascade via inhibition of STAT1 activity"/>
    <property type="evidence" value="ECO:0007669"/>
    <property type="project" value="UniProtKB-KW"/>
</dbReference>
<keyword evidence="15 17" id="KW-0899">Viral immunoevasion</keyword>
<evidence type="ECO:0000256" key="1">
    <source>
        <dbReference type="ARBA" id="ARBA00004328"/>
    </source>
</evidence>
<evidence type="ECO:0000256" key="17">
    <source>
        <dbReference type="RuleBase" id="RU004918"/>
    </source>
</evidence>
<dbReference type="GO" id="GO:0039564">
    <property type="term" value="P:symbiont-mediated suppression of host JAK-STAT cascade via inhibition of STAT2 activity"/>
    <property type="evidence" value="ECO:0007669"/>
    <property type="project" value="UniProtKB-KW"/>
</dbReference>
<feature type="region of interest" description="Disordered" evidence="18">
    <location>
        <begin position="55"/>
        <end position="82"/>
    </location>
</feature>
<dbReference type="RefSeq" id="YP_006742181.1">
    <property type="nucleotide sequence ID" value="NC_018629.1"/>
</dbReference>
<feature type="compositionally biased region" description="Acidic residues" evidence="18">
    <location>
        <begin position="69"/>
        <end position="82"/>
    </location>
</feature>
<dbReference type="GeneID" id="13672860"/>
<dbReference type="Gene3D" id="6.10.140.1560">
    <property type="match status" value="1"/>
</dbReference>
<evidence type="ECO:0000256" key="3">
    <source>
        <dbReference type="ARBA" id="ARBA00020572"/>
    </source>
</evidence>
<comment type="subunit">
    <text evidence="17">Homotrimer when phosphorylated. This trimer is stabilized by binding to the L protein. Binds soluble protein N, and ribonucleocapsid.</text>
</comment>
<evidence type="ECO:0000256" key="15">
    <source>
        <dbReference type="ARBA" id="ARBA00023280"/>
    </source>
</evidence>
<sequence>MSKNLIRPSDIRAGLQDIEMAEDTVNLVYQNLMSDQAHLREDPIDIKTLPEHFQGISLKGNEGNTADRQEEEEYEDDTESEDIDPMEELQDFLDDLGSQILSRLKKGDKIKKIWPGASLSIQNFVKTKFLSKISDAVCEDKFSQTDPIMSFCEGSTIPSESLEYEKEVEMRDDESNQCCSELHEDEEVEAEIAHQVGESFAKKYKFPSRSSGIFLWNFEQLKMNLDDIVKTAQEVPGIIEWAREGKNLPLRGILGYVGLKHSKRFQLLVDQDRMSNLIQKDLDSYSVKK</sequence>
<evidence type="ECO:0000256" key="10">
    <source>
        <dbReference type="ARBA" id="ARBA00022953"/>
    </source>
</evidence>
<dbReference type="Pfam" id="PF03012">
    <property type="entry name" value="PP_M1"/>
    <property type="match status" value="1"/>
</dbReference>
<dbReference type="GO" id="GO:0052170">
    <property type="term" value="P:symbiont-mediated suppression of host innate immune response"/>
    <property type="evidence" value="ECO:0007669"/>
    <property type="project" value="UniProtKB-KW"/>
</dbReference>
<dbReference type="InterPro" id="IPR004259">
    <property type="entry name" value="PP_M1-like"/>
</dbReference>
<evidence type="ECO:0000256" key="14">
    <source>
        <dbReference type="ARBA" id="ARBA00023258"/>
    </source>
</evidence>
<keyword evidence="11 17" id="KW-1105">Inhibition of host STAT1 by virus</keyword>
<dbReference type="Gene3D" id="1.20.120.820">
    <property type="entry name" value="Phosphoprotein, C-terminal domain"/>
    <property type="match status" value="1"/>
</dbReference>
<comment type="subcellular location">
    <subcellularLocation>
        <location evidence="1">Virion</location>
    </subcellularLocation>
</comment>
<gene>
    <name evidence="19" type="primary">P</name>
</gene>
<evidence type="ECO:0000256" key="11">
    <source>
        <dbReference type="ARBA" id="ARBA00022961"/>
    </source>
</evidence>
<keyword evidence="12 17" id="KW-0143">Chaperone</keyword>
<keyword evidence="7 17" id="KW-1114">Inhibition of host interferon signaling pathway by virus</keyword>
<evidence type="ECO:0000256" key="7">
    <source>
        <dbReference type="ARBA" id="ARBA00022830"/>
    </source>
</evidence>
<dbReference type="InterPro" id="IPR037199">
    <property type="entry name" value="PP_M1_C"/>
</dbReference>
<comment type="subcellular location">
    <molecule>Phosphoprotein</molecule>
    <subcellularLocation>
        <location evidence="17">Virion</location>
    </subcellularLocation>
    <subcellularLocation>
        <location evidence="17">Host cytoplasm</location>
    </subcellularLocation>
</comment>
<dbReference type="GO" id="GO:0030430">
    <property type="term" value="C:host cell cytoplasm"/>
    <property type="evidence" value="ECO:0007669"/>
    <property type="project" value="UniProtKB-SubCell"/>
</dbReference>
<comment type="function">
    <text evidence="17">Non catalytic polymerase cofactor and regulatory protein that plays a role in viral transcription and replication. Stabilizes the RNA polymerase L to the N-RNA template and binds the soluble protein N, preventing it from encapsidating non-genomic RNA. Also inhibits host IFN-alpha and IFN-beta signaling by binding and retaining phosphorylated STAT1 in the cytoplasm or by inhibiting the DNA binding of STAT1 in the nucleus.</text>
</comment>
<protein>
    <recommendedName>
        <fullName evidence="3 17">Phosphoprotein</fullName>
        <shortName evidence="17">Protein P</shortName>
    </recommendedName>
    <alternativeName>
        <fullName evidence="16 17">Protein M1</fullName>
    </alternativeName>
</protein>
<dbReference type="InterPro" id="IPR049506">
    <property type="entry name" value="RABV_P-like_C"/>
</dbReference>
<keyword evidence="10 17" id="KW-0693">Viral RNA replication</keyword>
<dbReference type="GO" id="GO:0019083">
    <property type="term" value="P:viral transcription"/>
    <property type="evidence" value="ECO:0007669"/>
    <property type="project" value="InterPro"/>
</dbReference>
<keyword evidence="5 17" id="KW-0945">Host-virus interaction</keyword>
<dbReference type="KEGG" id="vg:13672860"/>
<evidence type="ECO:0000256" key="8">
    <source>
        <dbReference type="ARBA" id="ARBA00022844"/>
    </source>
</evidence>
<keyword evidence="8 17" id="KW-0946">Virion</keyword>
<evidence type="ECO:0000256" key="9">
    <source>
        <dbReference type="ARBA" id="ARBA00022883"/>
    </source>
</evidence>
<evidence type="ECO:0000256" key="18">
    <source>
        <dbReference type="SAM" id="MobiDB-lite"/>
    </source>
</evidence>
<evidence type="ECO:0000256" key="16">
    <source>
        <dbReference type="ARBA" id="ARBA00032207"/>
    </source>
</evidence>
<name>J7JWQ7_9RHAB</name>
<evidence type="ECO:0000256" key="2">
    <source>
        <dbReference type="ARBA" id="ARBA00006030"/>
    </source>
</evidence>
<accession>J7JWQ7</accession>
<dbReference type="OrthoDB" id="6918at10239"/>
<evidence type="ECO:0000256" key="12">
    <source>
        <dbReference type="ARBA" id="ARBA00023186"/>
    </source>
</evidence>
<proteinExistence type="inferred from homology"/>
<evidence type="ECO:0000313" key="20">
    <source>
        <dbReference type="Proteomes" id="UP000133291"/>
    </source>
</evidence>
<evidence type="ECO:0000256" key="13">
    <source>
        <dbReference type="ARBA" id="ARBA00023200"/>
    </source>
</evidence>
<evidence type="ECO:0000256" key="5">
    <source>
        <dbReference type="ARBA" id="ARBA00022581"/>
    </source>
</evidence>
<keyword evidence="9 17" id="KW-1106">Inhibition of host STAT2 by virus</keyword>
<dbReference type="Proteomes" id="UP000133291">
    <property type="component" value="Segment"/>
</dbReference>
<keyword evidence="6 17" id="KW-1090">Inhibition of host innate immune response by virus</keyword>
<dbReference type="GO" id="GO:0039502">
    <property type="term" value="P:symbiont-mediated suppression of host type I interferon-mediated signaling pathway"/>
    <property type="evidence" value="ECO:0007669"/>
    <property type="project" value="UniProtKB-KW"/>
</dbReference>
<keyword evidence="13 17" id="KW-1035">Host cytoplasm</keyword>
<evidence type="ECO:0000256" key="4">
    <source>
        <dbReference type="ARBA" id="ARBA00022553"/>
    </source>
</evidence>
<dbReference type="EMBL" id="JX193798">
    <property type="protein sequence ID" value="AFQ62095.1"/>
    <property type="molecule type" value="Viral_cRNA"/>
</dbReference>
<organism evidence="19 20">
    <name type="scientific">Ikoma lyssavirus</name>
    <dbReference type="NCBI Taxonomy" id="1167696"/>
    <lineage>
        <taxon>Viruses</taxon>
        <taxon>Riboviria</taxon>
        <taxon>Orthornavirae</taxon>
        <taxon>Negarnaviricota</taxon>
        <taxon>Haploviricotina</taxon>
        <taxon>Monjiviricetes</taxon>
        <taxon>Mononegavirales</taxon>
        <taxon>Rhabdoviridae</taxon>
        <taxon>Alpharhabdovirinae</taxon>
        <taxon>Lyssavirus</taxon>
        <taxon>Lyssavirus ikoma</taxon>
    </lineage>
</organism>
<keyword evidence="4 17" id="KW-0597">Phosphoprotein</keyword>